<gene>
    <name evidence="1" type="ORF">DPMN_164815</name>
</gene>
<comment type="caution">
    <text evidence="1">The sequence shown here is derived from an EMBL/GenBank/DDBJ whole genome shotgun (WGS) entry which is preliminary data.</text>
</comment>
<reference evidence="1" key="1">
    <citation type="journal article" date="2019" name="bioRxiv">
        <title>The Genome of the Zebra Mussel, Dreissena polymorpha: A Resource for Invasive Species Research.</title>
        <authorList>
            <person name="McCartney M.A."/>
            <person name="Auch B."/>
            <person name="Kono T."/>
            <person name="Mallez S."/>
            <person name="Zhang Y."/>
            <person name="Obille A."/>
            <person name="Becker A."/>
            <person name="Abrahante J.E."/>
            <person name="Garbe J."/>
            <person name="Badalamenti J.P."/>
            <person name="Herman A."/>
            <person name="Mangelson H."/>
            <person name="Liachko I."/>
            <person name="Sullivan S."/>
            <person name="Sone E.D."/>
            <person name="Koren S."/>
            <person name="Silverstein K.A.T."/>
            <person name="Beckman K.B."/>
            <person name="Gohl D.M."/>
        </authorList>
    </citation>
    <scope>NUCLEOTIDE SEQUENCE</scope>
    <source>
        <strain evidence="1">Duluth1</strain>
        <tissue evidence="1">Whole animal</tissue>
    </source>
</reference>
<sequence>MTKDAVVADIEDQEMLGLDVLAVRVVCTGWRSWGAKRYRLCKARFTKAEKDVCK</sequence>
<organism evidence="1 2">
    <name type="scientific">Dreissena polymorpha</name>
    <name type="common">Zebra mussel</name>
    <name type="synonym">Mytilus polymorpha</name>
    <dbReference type="NCBI Taxonomy" id="45954"/>
    <lineage>
        <taxon>Eukaryota</taxon>
        <taxon>Metazoa</taxon>
        <taxon>Spiralia</taxon>
        <taxon>Lophotrochozoa</taxon>
        <taxon>Mollusca</taxon>
        <taxon>Bivalvia</taxon>
        <taxon>Autobranchia</taxon>
        <taxon>Heteroconchia</taxon>
        <taxon>Euheterodonta</taxon>
        <taxon>Imparidentia</taxon>
        <taxon>Neoheterodontei</taxon>
        <taxon>Myida</taxon>
        <taxon>Dreissenoidea</taxon>
        <taxon>Dreissenidae</taxon>
        <taxon>Dreissena</taxon>
    </lineage>
</organism>
<protein>
    <submittedName>
        <fullName evidence="1">Uncharacterized protein</fullName>
    </submittedName>
</protein>
<dbReference type="Proteomes" id="UP000828390">
    <property type="component" value="Unassembled WGS sequence"/>
</dbReference>
<dbReference type="EMBL" id="JAIWYP010000008">
    <property type="protein sequence ID" value="KAH3786706.1"/>
    <property type="molecule type" value="Genomic_DNA"/>
</dbReference>
<evidence type="ECO:0000313" key="2">
    <source>
        <dbReference type="Proteomes" id="UP000828390"/>
    </source>
</evidence>
<proteinExistence type="predicted"/>
<dbReference type="AlphaFoldDB" id="A0A9D4EVP4"/>
<name>A0A9D4EVP4_DREPO</name>
<keyword evidence="2" id="KW-1185">Reference proteome</keyword>
<reference evidence="1" key="2">
    <citation type="submission" date="2020-11" db="EMBL/GenBank/DDBJ databases">
        <authorList>
            <person name="McCartney M.A."/>
            <person name="Auch B."/>
            <person name="Kono T."/>
            <person name="Mallez S."/>
            <person name="Becker A."/>
            <person name="Gohl D.M."/>
            <person name="Silverstein K.A.T."/>
            <person name="Koren S."/>
            <person name="Bechman K.B."/>
            <person name="Herman A."/>
            <person name="Abrahante J.E."/>
            <person name="Garbe J."/>
        </authorList>
    </citation>
    <scope>NUCLEOTIDE SEQUENCE</scope>
    <source>
        <strain evidence="1">Duluth1</strain>
        <tissue evidence="1">Whole animal</tissue>
    </source>
</reference>
<evidence type="ECO:0000313" key="1">
    <source>
        <dbReference type="EMBL" id="KAH3786706.1"/>
    </source>
</evidence>
<accession>A0A9D4EVP4</accession>